<dbReference type="Gene3D" id="1.20.58.730">
    <property type="match status" value="1"/>
</dbReference>
<evidence type="ECO:0000256" key="3">
    <source>
        <dbReference type="ARBA" id="ARBA00022454"/>
    </source>
</evidence>
<evidence type="ECO:0000256" key="9">
    <source>
        <dbReference type="RuleBase" id="RU369076"/>
    </source>
</evidence>
<comment type="subcellular location">
    <subcellularLocation>
        <location evidence="1 9">Chromosome</location>
        <location evidence="1 9">Centromere</location>
        <location evidence="1 9">Kinetochore</location>
    </subcellularLocation>
</comment>
<dbReference type="PANTHER" id="PTHR15995:SF1">
    <property type="entry name" value="PROTEIN ZWILCH HOMOLOG"/>
    <property type="match status" value="1"/>
</dbReference>
<organism evidence="10 11">
    <name type="scientific">Cephus cinctus</name>
    <name type="common">Wheat stem sawfly</name>
    <dbReference type="NCBI Taxonomy" id="211228"/>
    <lineage>
        <taxon>Eukaryota</taxon>
        <taxon>Metazoa</taxon>
        <taxon>Ecdysozoa</taxon>
        <taxon>Arthropoda</taxon>
        <taxon>Hexapoda</taxon>
        <taxon>Insecta</taxon>
        <taxon>Pterygota</taxon>
        <taxon>Neoptera</taxon>
        <taxon>Endopterygota</taxon>
        <taxon>Hymenoptera</taxon>
        <taxon>Cephoidea</taxon>
        <taxon>Cephidae</taxon>
        <taxon>Cephus</taxon>
    </lineage>
</organism>
<dbReference type="GeneID" id="107274634"/>
<keyword evidence="4 9" id="KW-0132">Cell division</keyword>
<name>A0AAJ7CG53_CEPCN</name>
<evidence type="ECO:0000256" key="7">
    <source>
        <dbReference type="ARBA" id="ARBA00023306"/>
    </source>
</evidence>
<dbReference type="Pfam" id="PF09817">
    <property type="entry name" value="Zwilch"/>
    <property type="match status" value="1"/>
</dbReference>
<dbReference type="KEGG" id="ccin:107274634"/>
<dbReference type="RefSeq" id="XP_015609407.1">
    <property type="nucleotide sequence ID" value="XM_015753921.2"/>
</dbReference>
<evidence type="ECO:0000256" key="5">
    <source>
        <dbReference type="ARBA" id="ARBA00022776"/>
    </source>
</evidence>
<proteinExistence type="inferred from homology"/>
<evidence type="ECO:0000256" key="8">
    <source>
        <dbReference type="ARBA" id="ARBA00023328"/>
    </source>
</evidence>
<dbReference type="GO" id="GO:1990423">
    <property type="term" value="C:RZZ complex"/>
    <property type="evidence" value="ECO:0007669"/>
    <property type="project" value="UniProtKB-UniRule"/>
</dbReference>
<comment type="subunit">
    <text evidence="9">Component of the RZZ complex.</text>
</comment>
<reference evidence="11" key="1">
    <citation type="submission" date="2025-08" db="UniProtKB">
        <authorList>
            <consortium name="RefSeq"/>
        </authorList>
    </citation>
    <scope>IDENTIFICATION</scope>
</reference>
<keyword evidence="8 9" id="KW-0137">Centromere</keyword>
<comment type="function">
    <text evidence="9">Essential component of the mitotic checkpoint, which prevents cells from prematurely exiting mitosis. Required for the assembly of the dynein-dynactin and MAD1-MAD2 complexes onto kinetochores. Its function related to the spindle assembly machinery is proposed to depend on its association in the mitotic RZZ complex.</text>
</comment>
<keyword evidence="5 9" id="KW-0498">Mitosis</keyword>
<dbReference type="AlphaFoldDB" id="A0AAJ7CG53"/>
<evidence type="ECO:0000256" key="1">
    <source>
        <dbReference type="ARBA" id="ARBA00004629"/>
    </source>
</evidence>
<gene>
    <name evidence="11" type="primary">LOC107274634</name>
</gene>
<keyword evidence="7 9" id="KW-0131">Cell cycle</keyword>
<comment type="similarity">
    <text evidence="2 9">Belongs to the ZWILCH family.</text>
</comment>
<accession>A0AAJ7CG53</accession>
<evidence type="ECO:0000313" key="10">
    <source>
        <dbReference type="Proteomes" id="UP000694920"/>
    </source>
</evidence>
<sequence>MNNVERVKAALQESSLTVKKITLSYVERLLPEIQGCDTIILFKHAAPENLVLQNDSEGYNDSFVHEKLDLTGSPLQCSFSDECQFNSSVIIPKRQWRKEEEEILPISRMQACVSVNECIENLDKCWAIPILSICDGQDKEKTVLLGIYNQSKWFVTIIARIAELQGLKKVINGIPILMQEHVKLSGVYEHQINVSVLSVFELFGSKAETMDWIEFPKSSFAGCLYLEARSTNLSFYTSSRISSCNLIMEIAAGTIMNDLWKEIILLSQYLSILDTYEQKITNLHQNTVPIKFPQDFTTSFCKPCEEIMRKIHGLLNGDSTLPECGDDIDMPASYSHCAENVTGKYILQKILINVYFRENTDFVDALWRILIGCARYEEIMDSFCMIFEKLLSEGYEPELDSTNSTRIARIIFSLRQRKSLPPLLTGSLPLELLIDAGFGKLSRDYKFLLSNLNLLEPYEMFQEIGNVSSGEFVIRTYRKKLLSLAQIHLCLEFSLFAQTHLQMPTTNLQPLLSNAYRQYCCEGSPMQLLSDASETAIHQLIVNCPDDVARQIEKIPPSTWRLTLSSETFMNRYSTVTYYSRKPIFPPNIYCPDNIHEDKGEITYHSTVVTCLSHRNP</sequence>
<dbReference type="Proteomes" id="UP000694920">
    <property type="component" value="Unplaced"/>
</dbReference>
<dbReference type="GO" id="GO:0034501">
    <property type="term" value="P:protein localization to kinetochore"/>
    <property type="evidence" value="ECO:0007669"/>
    <property type="project" value="UniProtKB-UniRule"/>
</dbReference>
<protein>
    <recommendedName>
        <fullName evidence="9">Protein zwilch</fullName>
    </recommendedName>
</protein>
<evidence type="ECO:0000313" key="11">
    <source>
        <dbReference type="RefSeq" id="XP_015609407.1"/>
    </source>
</evidence>
<dbReference type="PANTHER" id="PTHR15995">
    <property type="entry name" value="PROTEIN ZWILCH HOMOLOG"/>
    <property type="match status" value="1"/>
</dbReference>
<dbReference type="GO" id="GO:0051301">
    <property type="term" value="P:cell division"/>
    <property type="evidence" value="ECO:0007669"/>
    <property type="project" value="UniProtKB-UniRule"/>
</dbReference>
<dbReference type="InterPro" id="IPR018630">
    <property type="entry name" value="Zwilch"/>
</dbReference>
<dbReference type="Gene3D" id="1.10.287.1880">
    <property type="match status" value="1"/>
</dbReference>
<evidence type="ECO:0000256" key="4">
    <source>
        <dbReference type="ARBA" id="ARBA00022618"/>
    </source>
</evidence>
<evidence type="ECO:0000256" key="6">
    <source>
        <dbReference type="ARBA" id="ARBA00022838"/>
    </source>
</evidence>
<dbReference type="GO" id="GO:0007094">
    <property type="term" value="P:mitotic spindle assembly checkpoint signaling"/>
    <property type="evidence" value="ECO:0007669"/>
    <property type="project" value="UniProtKB-UniRule"/>
</dbReference>
<evidence type="ECO:0000256" key="2">
    <source>
        <dbReference type="ARBA" id="ARBA00009062"/>
    </source>
</evidence>
<keyword evidence="10" id="KW-1185">Reference proteome</keyword>
<keyword evidence="3 9" id="KW-0158">Chromosome</keyword>
<keyword evidence="6 9" id="KW-0995">Kinetochore</keyword>